<sequence>MANQPTCAGHSEWAIQNASSSSGLGGVYEVLPPILRIQHTQIHQLPRRTMITTLITRTRIRRPHPLINRLRIPKQRPARHIHPHRTTPRRSIHRGIFGLWLCPVEWTPHRENVHMGKTRREFTPEYKDEAVKLVINTGRAIVTVARELGINEASLGRWFSAFKARNDAGETTVTESERAELLRLRKKNADLKLDRLFLEKRPPSSPNGGRYISSMEPN</sequence>
<dbReference type="EMBL" id="SOHK01000001">
    <property type="protein sequence ID" value="TFD69809.1"/>
    <property type="molecule type" value="Genomic_DNA"/>
</dbReference>
<comment type="caution">
    <text evidence="2">The sequence shown here is derived from an EMBL/GenBank/DDBJ whole genome shotgun (WGS) entry which is preliminary data.</text>
</comment>
<dbReference type="Pfam" id="PF01527">
    <property type="entry name" value="HTH_Tnp_1"/>
    <property type="match status" value="1"/>
</dbReference>
<proteinExistence type="predicted"/>
<evidence type="ECO:0000313" key="3">
    <source>
        <dbReference type="Proteomes" id="UP000298154"/>
    </source>
</evidence>
<accession>A0A4R9ATQ9</accession>
<dbReference type="AlphaFoldDB" id="A0A4R9ATQ9"/>
<dbReference type="InterPro" id="IPR009057">
    <property type="entry name" value="Homeodomain-like_sf"/>
</dbReference>
<dbReference type="Gene3D" id="1.10.10.60">
    <property type="entry name" value="Homeodomain-like"/>
    <property type="match status" value="1"/>
</dbReference>
<feature type="region of interest" description="Disordered" evidence="1">
    <location>
        <begin position="199"/>
        <end position="218"/>
    </location>
</feature>
<dbReference type="OrthoDB" id="52928at2"/>
<protein>
    <submittedName>
        <fullName evidence="2">Transposase</fullName>
    </submittedName>
</protein>
<dbReference type="SUPFAM" id="SSF46689">
    <property type="entry name" value="Homeodomain-like"/>
    <property type="match status" value="1"/>
</dbReference>
<keyword evidence="3" id="KW-1185">Reference proteome</keyword>
<gene>
    <name evidence="2" type="ORF">E3T47_00260</name>
</gene>
<dbReference type="Proteomes" id="UP000298154">
    <property type="component" value="Unassembled WGS sequence"/>
</dbReference>
<evidence type="ECO:0000256" key="1">
    <source>
        <dbReference type="SAM" id="MobiDB-lite"/>
    </source>
</evidence>
<evidence type="ECO:0000313" key="2">
    <source>
        <dbReference type="EMBL" id="TFD69809.1"/>
    </source>
</evidence>
<dbReference type="GO" id="GO:0006313">
    <property type="term" value="P:DNA transposition"/>
    <property type="evidence" value="ECO:0007669"/>
    <property type="project" value="InterPro"/>
</dbReference>
<dbReference type="GO" id="GO:0003677">
    <property type="term" value="F:DNA binding"/>
    <property type="evidence" value="ECO:0007669"/>
    <property type="project" value="InterPro"/>
</dbReference>
<dbReference type="InterPro" id="IPR002514">
    <property type="entry name" value="Transposase_8"/>
</dbReference>
<name>A0A4R9ATQ9_9MICO</name>
<organism evidence="2 3">
    <name type="scientific">Cryobacterium ruanii</name>
    <dbReference type="NCBI Taxonomy" id="1259197"/>
    <lineage>
        <taxon>Bacteria</taxon>
        <taxon>Bacillati</taxon>
        <taxon>Actinomycetota</taxon>
        <taxon>Actinomycetes</taxon>
        <taxon>Micrococcales</taxon>
        <taxon>Microbacteriaceae</taxon>
        <taxon>Cryobacterium</taxon>
    </lineage>
</organism>
<reference evidence="2 3" key="1">
    <citation type="submission" date="2019-03" db="EMBL/GenBank/DDBJ databases">
        <title>Genomics of glacier-inhabiting Cryobacterium strains.</title>
        <authorList>
            <person name="Liu Q."/>
            <person name="Xin Y.-H."/>
        </authorList>
    </citation>
    <scope>NUCLEOTIDE SEQUENCE [LARGE SCALE GENOMIC DNA]</scope>
    <source>
        <strain evidence="2 3">Sr36</strain>
    </source>
</reference>
<dbReference type="GO" id="GO:0004803">
    <property type="term" value="F:transposase activity"/>
    <property type="evidence" value="ECO:0007669"/>
    <property type="project" value="InterPro"/>
</dbReference>